<proteinExistence type="predicted"/>
<feature type="non-terminal residue" evidence="10">
    <location>
        <position position="1"/>
    </location>
</feature>
<dbReference type="GO" id="GO:0043235">
    <property type="term" value="C:receptor complex"/>
    <property type="evidence" value="ECO:0007669"/>
    <property type="project" value="TreeGrafter"/>
</dbReference>
<dbReference type="GO" id="GO:0005886">
    <property type="term" value="C:plasma membrane"/>
    <property type="evidence" value="ECO:0007669"/>
    <property type="project" value="TreeGrafter"/>
</dbReference>
<keyword evidence="8" id="KW-0325">Glycoprotein</keyword>
<evidence type="ECO:0000256" key="3">
    <source>
        <dbReference type="ARBA" id="ARBA00022737"/>
    </source>
</evidence>
<name>A0A0L8G3W6_OCTBM</name>
<evidence type="ECO:0000256" key="6">
    <source>
        <dbReference type="ARBA" id="ARBA00023157"/>
    </source>
</evidence>
<evidence type="ECO:0000256" key="1">
    <source>
        <dbReference type="ARBA" id="ARBA00004167"/>
    </source>
</evidence>
<keyword evidence="6 9" id="KW-1015">Disulfide bond</keyword>
<dbReference type="CDD" id="cd00112">
    <property type="entry name" value="LDLa"/>
    <property type="match status" value="3"/>
</dbReference>
<evidence type="ECO:0000256" key="4">
    <source>
        <dbReference type="ARBA" id="ARBA00022989"/>
    </source>
</evidence>
<reference evidence="10" key="1">
    <citation type="submission" date="2015-07" db="EMBL/GenBank/DDBJ databases">
        <title>MeaNS - Measles Nucleotide Surveillance Program.</title>
        <authorList>
            <person name="Tran T."/>
            <person name="Druce J."/>
        </authorList>
    </citation>
    <scope>NUCLEOTIDE SEQUENCE</scope>
    <source>
        <strain evidence="10">UCB-OBI-ISO-001</strain>
        <tissue evidence="10">Gonad</tissue>
    </source>
</reference>
<dbReference type="InterPro" id="IPR023415">
    <property type="entry name" value="LDLR_class-A_CS"/>
</dbReference>
<organism evidence="10">
    <name type="scientific">Octopus bimaculoides</name>
    <name type="common">California two-spotted octopus</name>
    <dbReference type="NCBI Taxonomy" id="37653"/>
    <lineage>
        <taxon>Eukaryota</taxon>
        <taxon>Metazoa</taxon>
        <taxon>Spiralia</taxon>
        <taxon>Lophotrochozoa</taxon>
        <taxon>Mollusca</taxon>
        <taxon>Cephalopoda</taxon>
        <taxon>Coleoidea</taxon>
        <taxon>Octopodiformes</taxon>
        <taxon>Octopoda</taxon>
        <taxon>Incirrata</taxon>
        <taxon>Octopodidae</taxon>
        <taxon>Octopus</taxon>
    </lineage>
</organism>
<dbReference type="InterPro" id="IPR036055">
    <property type="entry name" value="LDL_receptor-like_sf"/>
</dbReference>
<comment type="subcellular location">
    <subcellularLocation>
        <location evidence="1">Membrane</location>
        <topology evidence="1">Single-pass membrane protein</topology>
    </subcellularLocation>
</comment>
<keyword evidence="7" id="KW-0675">Receptor</keyword>
<dbReference type="SUPFAM" id="SSF57424">
    <property type="entry name" value="LDL receptor-like module"/>
    <property type="match status" value="3"/>
</dbReference>
<dbReference type="Gene3D" id="2.40.128.620">
    <property type="match status" value="1"/>
</dbReference>
<sequence>APVTTTVSLNCLLNEMYCSASKACISLSWKCDGENDCSDGEDEKDCVIVTTTQAPVTTFSLDCPVNEIYCSASKANCIPLIWKCDGQNDCPDGEDEKDCDIVTTTKATVTTTKALVTTTLSLDCPLDEMYCTATKTCISLSWKCDGENDCPDGEDEKDCDYTLDNFEKQDTNFIIDAFPKEVYVRIPLETVSSLIIFFNILCLN</sequence>
<gene>
    <name evidence="10" type="ORF">OCBIM_22000609mg</name>
</gene>
<dbReference type="InterPro" id="IPR051221">
    <property type="entry name" value="LDLR-related"/>
</dbReference>
<evidence type="ECO:0000256" key="7">
    <source>
        <dbReference type="ARBA" id="ARBA00023170"/>
    </source>
</evidence>
<dbReference type="PRINTS" id="PR00261">
    <property type="entry name" value="LDLRECEPTOR"/>
</dbReference>
<dbReference type="InterPro" id="IPR002172">
    <property type="entry name" value="LDrepeatLR_classA_rpt"/>
</dbReference>
<keyword evidence="4" id="KW-1133">Transmembrane helix</keyword>
<dbReference type="EMBL" id="KQ424018">
    <property type="protein sequence ID" value="KOF71712.1"/>
    <property type="molecule type" value="Genomic_DNA"/>
</dbReference>
<dbReference type="PROSITE" id="PS50068">
    <property type="entry name" value="LDLRA_2"/>
    <property type="match status" value="3"/>
</dbReference>
<dbReference type="SMART" id="SM00192">
    <property type="entry name" value="LDLa"/>
    <property type="match status" value="3"/>
</dbReference>
<evidence type="ECO:0000313" key="10">
    <source>
        <dbReference type="EMBL" id="KOF71712.1"/>
    </source>
</evidence>
<keyword evidence="2" id="KW-0812">Transmembrane</keyword>
<dbReference type="AlphaFoldDB" id="A0A0L8G3W6"/>
<evidence type="ECO:0000256" key="9">
    <source>
        <dbReference type="PROSITE-ProRule" id="PRU00124"/>
    </source>
</evidence>
<dbReference type="STRING" id="37653.A0A0L8G3W6"/>
<keyword evidence="3" id="KW-0677">Repeat</keyword>
<protein>
    <submittedName>
        <fullName evidence="10">Uncharacterized protein</fullName>
    </submittedName>
</protein>
<keyword evidence="5" id="KW-0472">Membrane</keyword>
<comment type="caution">
    <text evidence="9">Lacks conserved residue(s) required for the propagation of feature annotation.</text>
</comment>
<evidence type="ECO:0000256" key="2">
    <source>
        <dbReference type="ARBA" id="ARBA00022692"/>
    </source>
</evidence>
<dbReference type="PROSITE" id="PS01209">
    <property type="entry name" value="LDLRA_1"/>
    <property type="match status" value="3"/>
</dbReference>
<dbReference type="Gene3D" id="4.10.400.10">
    <property type="entry name" value="Low-density Lipoprotein Receptor"/>
    <property type="match status" value="2"/>
</dbReference>
<feature type="disulfide bond" evidence="9">
    <location>
        <begin position="31"/>
        <end position="46"/>
    </location>
</feature>
<feature type="disulfide bond" evidence="9">
    <location>
        <begin position="84"/>
        <end position="99"/>
    </location>
</feature>
<accession>A0A0L8G3W6</accession>
<evidence type="ECO:0000256" key="8">
    <source>
        <dbReference type="ARBA" id="ARBA00023180"/>
    </source>
</evidence>
<evidence type="ECO:0000256" key="5">
    <source>
        <dbReference type="ARBA" id="ARBA00023136"/>
    </source>
</evidence>
<feature type="disulfide bond" evidence="9">
    <location>
        <begin position="144"/>
        <end position="159"/>
    </location>
</feature>
<dbReference type="PANTHER" id="PTHR22722">
    <property type="entry name" value="LOW-DENSITY LIPOPROTEIN RECEPTOR-RELATED PROTEIN 2-RELATED"/>
    <property type="match status" value="1"/>
</dbReference>
<dbReference type="Pfam" id="PF00057">
    <property type="entry name" value="Ldl_recept_a"/>
    <property type="match status" value="3"/>
</dbReference>
<dbReference type="OrthoDB" id="10017719at2759"/>